<dbReference type="GO" id="GO:0004514">
    <property type="term" value="F:nicotinate-nucleotide diphosphorylase (carboxylating) activity"/>
    <property type="evidence" value="ECO:0007669"/>
    <property type="project" value="UniProtKB-EC"/>
</dbReference>
<dbReference type="RefSeq" id="WP_173765457.1">
    <property type="nucleotide sequence ID" value="NZ_CP048836.1"/>
</dbReference>
<dbReference type="AlphaFoldDB" id="A0A6C1B5N7"/>
<dbReference type="Proteomes" id="UP000501991">
    <property type="component" value="Chromosome"/>
</dbReference>
<comment type="catalytic activity">
    <reaction evidence="10">
        <text>nicotinate beta-D-ribonucleotide + CO2 + diphosphate = quinolinate + 5-phospho-alpha-D-ribose 1-diphosphate + 2 H(+)</text>
        <dbReference type="Rhea" id="RHEA:12733"/>
        <dbReference type="ChEBI" id="CHEBI:15378"/>
        <dbReference type="ChEBI" id="CHEBI:16526"/>
        <dbReference type="ChEBI" id="CHEBI:29959"/>
        <dbReference type="ChEBI" id="CHEBI:33019"/>
        <dbReference type="ChEBI" id="CHEBI:57502"/>
        <dbReference type="ChEBI" id="CHEBI:58017"/>
        <dbReference type="EC" id="2.4.2.19"/>
    </reaction>
</comment>
<reference evidence="15 16" key="1">
    <citation type="submission" date="2020-02" db="EMBL/GenBank/DDBJ databases">
        <title>Nitrogenibacter mangrovi gen. nov., sp. nov. isolated from mangrove sediment, a denitrifying betaproteobacterium.</title>
        <authorList>
            <person name="Liao H."/>
            <person name="Tian Y."/>
        </authorList>
    </citation>
    <scope>NUCLEOTIDE SEQUENCE [LARGE SCALE GENOMIC DNA]</scope>
    <source>
        <strain evidence="15 16">M9-3-2</strain>
    </source>
</reference>
<dbReference type="Pfam" id="PF02749">
    <property type="entry name" value="QRPTase_N"/>
    <property type="match status" value="1"/>
</dbReference>
<accession>A0A6C1B5N7</accession>
<proteinExistence type="inferred from homology"/>
<name>A0A6C1B5N7_9RHOO</name>
<dbReference type="CDD" id="cd01572">
    <property type="entry name" value="QPRTase"/>
    <property type="match status" value="1"/>
</dbReference>
<dbReference type="SUPFAM" id="SSF54675">
    <property type="entry name" value="Nicotinate/Quinolinate PRTase N-terminal domain-like"/>
    <property type="match status" value="1"/>
</dbReference>
<evidence type="ECO:0000259" key="14">
    <source>
        <dbReference type="Pfam" id="PF02749"/>
    </source>
</evidence>
<dbReference type="InterPro" id="IPR022412">
    <property type="entry name" value="Quinolinate_PRibosylTrfase_N"/>
</dbReference>
<dbReference type="FunFam" id="3.20.20.70:FF:000030">
    <property type="entry name" value="Nicotinate-nucleotide pyrophosphorylase, carboxylating"/>
    <property type="match status" value="1"/>
</dbReference>
<evidence type="ECO:0000256" key="7">
    <source>
        <dbReference type="ARBA" id="ARBA00022676"/>
    </source>
</evidence>
<dbReference type="KEGG" id="azq:G3580_10985"/>
<dbReference type="Gene3D" id="3.90.1170.20">
    <property type="entry name" value="Quinolinate phosphoribosyl transferase, N-terminal domain"/>
    <property type="match status" value="1"/>
</dbReference>
<comment type="subunit">
    <text evidence="4">Hexamer formed by 3 homodimers.</text>
</comment>
<comment type="function">
    <text evidence="1">Involved in the catabolism of quinolinic acid (QA).</text>
</comment>
<evidence type="ECO:0000256" key="9">
    <source>
        <dbReference type="ARBA" id="ARBA00033102"/>
    </source>
</evidence>
<dbReference type="InterPro" id="IPR002638">
    <property type="entry name" value="Quinolinate_PRibosylTrfase_C"/>
</dbReference>
<protein>
    <recommendedName>
        <fullName evidence="11">Probable nicotinate-nucleotide pyrophosphorylase [carboxylating]</fullName>
        <ecNumber evidence="5">2.4.2.19</ecNumber>
    </recommendedName>
    <alternativeName>
        <fullName evidence="9">Quinolinate phosphoribosyltransferase [decarboxylating]</fullName>
    </alternativeName>
</protein>
<dbReference type="Pfam" id="PF01729">
    <property type="entry name" value="QRPTase_C"/>
    <property type="match status" value="1"/>
</dbReference>
<keyword evidence="16" id="KW-1185">Reference proteome</keyword>
<keyword evidence="6" id="KW-0662">Pyridine nucleotide biosynthesis</keyword>
<evidence type="ECO:0000256" key="12">
    <source>
        <dbReference type="PIRNR" id="PIRNR006250"/>
    </source>
</evidence>
<keyword evidence="8 12" id="KW-0808">Transferase</keyword>
<organism evidence="15 16">
    <name type="scientific">Nitrogeniibacter mangrovi</name>
    <dbReference type="NCBI Taxonomy" id="2016596"/>
    <lineage>
        <taxon>Bacteria</taxon>
        <taxon>Pseudomonadati</taxon>
        <taxon>Pseudomonadota</taxon>
        <taxon>Betaproteobacteria</taxon>
        <taxon>Rhodocyclales</taxon>
        <taxon>Zoogloeaceae</taxon>
        <taxon>Nitrogeniibacter</taxon>
    </lineage>
</organism>
<dbReference type="EC" id="2.4.2.19" evidence="5"/>
<dbReference type="InterPro" id="IPR013785">
    <property type="entry name" value="Aldolase_TIM"/>
</dbReference>
<gene>
    <name evidence="15" type="ORF">G3580_10985</name>
</gene>
<dbReference type="PANTHER" id="PTHR32179">
    <property type="entry name" value="NICOTINATE-NUCLEOTIDE PYROPHOSPHORYLASE [CARBOXYLATING]"/>
    <property type="match status" value="1"/>
</dbReference>
<evidence type="ECO:0000256" key="10">
    <source>
        <dbReference type="ARBA" id="ARBA00047445"/>
    </source>
</evidence>
<comment type="similarity">
    <text evidence="3 12">Belongs to the NadC/ModD family.</text>
</comment>
<sequence>MESIEQLRVEIQRTVAAALAEDIGTGDLTARLIPDSAEARGRVITREDAVLCGTAWFDATFATLDPTATILWHVRDGEAVTAGQSLCDVVAGARALLTAERTALNFLQLLSGTATLTRRYVDAVEGTQARIVDTRKTLPGLRLAQKYAVAVGGGTNHRVGLYDGILIKENHIIAAGGVTEVLTEAQRIAPSNVFIEIEVENLDQLRVALDAGARMVLLDNMTLDEMREAVEINQGRAELEASGGVNLERVRAIAETGVDRISIGGLTKDTHAVDLSLRHVED</sequence>
<comment type="pathway">
    <text evidence="2">Cofactor biosynthesis; NAD(+) biosynthesis; nicotinate D-ribonucleotide from quinolinate: step 1/1.</text>
</comment>
<dbReference type="FunFam" id="3.90.1170.20:FF:000001">
    <property type="entry name" value="Nicotinate-nucleotide diphosphorylase (Carboxylating)"/>
    <property type="match status" value="1"/>
</dbReference>
<dbReference type="PIRSF" id="PIRSF006250">
    <property type="entry name" value="NadC_ModD"/>
    <property type="match status" value="1"/>
</dbReference>
<evidence type="ECO:0000256" key="6">
    <source>
        <dbReference type="ARBA" id="ARBA00022642"/>
    </source>
</evidence>
<dbReference type="SUPFAM" id="SSF51690">
    <property type="entry name" value="Nicotinate/Quinolinate PRTase C-terminal domain-like"/>
    <property type="match status" value="1"/>
</dbReference>
<evidence type="ECO:0000256" key="11">
    <source>
        <dbReference type="ARBA" id="ARBA00069173"/>
    </source>
</evidence>
<evidence type="ECO:0000256" key="3">
    <source>
        <dbReference type="ARBA" id="ARBA00009400"/>
    </source>
</evidence>
<evidence type="ECO:0000259" key="13">
    <source>
        <dbReference type="Pfam" id="PF01729"/>
    </source>
</evidence>
<dbReference type="EMBL" id="CP048836">
    <property type="protein sequence ID" value="QID18115.1"/>
    <property type="molecule type" value="Genomic_DNA"/>
</dbReference>
<evidence type="ECO:0000313" key="16">
    <source>
        <dbReference type="Proteomes" id="UP000501991"/>
    </source>
</evidence>
<evidence type="ECO:0000256" key="2">
    <source>
        <dbReference type="ARBA" id="ARBA00004893"/>
    </source>
</evidence>
<dbReference type="GO" id="GO:0005737">
    <property type="term" value="C:cytoplasm"/>
    <property type="evidence" value="ECO:0007669"/>
    <property type="project" value="TreeGrafter"/>
</dbReference>
<evidence type="ECO:0000256" key="1">
    <source>
        <dbReference type="ARBA" id="ARBA00003237"/>
    </source>
</evidence>
<dbReference type="GO" id="GO:0009435">
    <property type="term" value="P:NAD+ biosynthetic process"/>
    <property type="evidence" value="ECO:0007669"/>
    <property type="project" value="UniProtKB-UniPathway"/>
</dbReference>
<keyword evidence="7 12" id="KW-0328">Glycosyltransferase</keyword>
<dbReference type="InterPro" id="IPR037128">
    <property type="entry name" value="Quinolinate_PRibosylTase_N_sf"/>
</dbReference>
<evidence type="ECO:0000256" key="8">
    <source>
        <dbReference type="ARBA" id="ARBA00022679"/>
    </source>
</evidence>
<dbReference type="GO" id="GO:0034213">
    <property type="term" value="P:quinolinate catabolic process"/>
    <property type="evidence" value="ECO:0007669"/>
    <property type="project" value="TreeGrafter"/>
</dbReference>
<dbReference type="PANTHER" id="PTHR32179:SF3">
    <property type="entry name" value="NICOTINATE-NUCLEOTIDE PYROPHOSPHORYLASE [CARBOXYLATING]"/>
    <property type="match status" value="1"/>
</dbReference>
<dbReference type="InterPro" id="IPR027277">
    <property type="entry name" value="NadC/ModD"/>
</dbReference>
<dbReference type="InterPro" id="IPR036068">
    <property type="entry name" value="Nicotinate_pribotase-like_C"/>
</dbReference>
<dbReference type="InterPro" id="IPR004393">
    <property type="entry name" value="NadC"/>
</dbReference>
<dbReference type="NCBIfam" id="TIGR00078">
    <property type="entry name" value="nadC"/>
    <property type="match status" value="1"/>
</dbReference>
<feature type="domain" description="Quinolinate phosphoribosyl transferase N-terminal" evidence="14">
    <location>
        <begin position="28"/>
        <end position="111"/>
    </location>
</feature>
<evidence type="ECO:0000256" key="5">
    <source>
        <dbReference type="ARBA" id="ARBA00011944"/>
    </source>
</evidence>
<dbReference type="Gene3D" id="3.20.20.70">
    <property type="entry name" value="Aldolase class I"/>
    <property type="match status" value="1"/>
</dbReference>
<evidence type="ECO:0000256" key="4">
    <source>
        <dbReference type="ARBA" id="ARBA00011218"/>
    </source>
</evidence>
<feature type="domain" description="Quinolinate phosphoribosyl transferase C-terminal" evidence="13">
    <location>
        <begin position="114"/>
        <end position="278"/>
    </location>
</feature>
<evidence type="ECO:0000313" key="15">
    <source>
        <dbReference type="EMBL" id="QID18115.1"/>
    </source>
</evidence>
<dbReference type="UniPathway" id="UPA00253">
    <property type="reaction ID" value="UER00331"/>
</dbReference>